<evidence type="ECO:0000313" key="2">
    <source>
        <dbReference type="EMBL" id="JAE26978.1"/>
    </source>
</evidence>
<evidence type="ECO:0000256" key="1">
    <source>
        <dbReference type="SAM" id="MobiDB-lite"/>
    </source>
</evidence>
<organism evidence="2">
    <name type="scientific">Arundo donax</name>
    <name type="common">Giant reed</name>
    <name type="synonym">Donax arundinaceus</name>
    <dbReference type="NCBI Taxonomy" id="35708"/>
    <lineage>
        <taxon>Eukaryota</taxon>
        <taxon>Viridiplantae</taxon>
        <taxon>Streptophyta</taxon>
        <taxon>Embryophyta</taxon>
        <taxon>Tracheophyta</taxon>
        <taxon>Spermatophyta</taxon>
        <taxon>Magnoliopsida</taxon>
        <taxon>Liliopsida</taxon>
        <taxon>Poales</taxon>
        <taxon>Poaceae</taxon>
        <taxon>PACMAD clade</taxon>
        <taxon>Arundinoideae</taxon>
        <taxon>Arundineae</taxon>
        <taxon>Arundo</taxon>
    </lineage>
</organism>
<reference evidence="2" key="2">
    <citation type="journal article" date="2015" name="Data Brief">
        <title>Shoot transcriptome of the giant reed, Arundo donax.</title>
        <authorList>
            <person name="Barrero R.A."/>
            <person name="Guerrero F.D."/>
            <person name="Moolhuijzen P."/>
            <person name="Goolsby J.A."/>
            <person name="Tidwell J."/>
            <person name="Bellgard S.E."/>
            <person name="Bellgard M.I."/>
        </authorList>
    </citation>
    <scope>NUCLEOTIDE SEQUENCE</scope>
    <source>
        <tissue evidence="2">Shoot tissue taken approximately 20 cm above the soil surface</tissue>
    </source>
</reference>
<protein>
    <submittedName>
        <fullName evidence="2">Uncharacterized protein</fullName>
    </submittedName>
</protein>
<feature type="compositionally biased region" description="Polar residues" evidence="1">
    <location>
        <begin position="14"/>
        <end position="24"/>
    </location>
</feature>
<accession>A0A0A9H296</accession>
<feature type="region of interest" description="Disordered" evidence="1">
    <location>
        <begin position="1"/>
        <end position="24"/>
    </location>
</feature>
<dbReference type="EMBL" id="GBRH01170918">
    <property type="protein sequence ID" value="JAE26978.1"/>
    <property type="molecule type" value="Transcribed_RNA"/>
</dbReference>
<name>A0A0A9H296_ARUDO</name>
<reference evidence="2" key="1">
    <citation type="submission" date="2014-09" db="EMBL/GenBank/DDBJ databases">
        <authorList>
            <person name="Magalhaes I.L.F."/>
            <person name="Oliveira U."/>
            <person name="Santos F.R."/>
            <person name="Vidigal T.H.D.A."/>
            <person name="Brescovit A.D."/>
            <person name="Santos A.J."/>
        </authorList>
    </citation>
    <scope>NUCLEOTIDE SEQUENCE</scope>
    <source>
        <tissue evidence="2">Shoot tissue taken approximately 20 cm above the soil surface</tissue>
    </source>
</reference>
<dbReference type="AlphaFoldDB" id="A0A0A9H296"/>
<sequence>MFANLSQDKDQKNNGHINTSSKNH</sequence>
<proteinExistence type="predicted"/>